<evidence type="ECO:0008006" key="8">
    <source>
        <dbReference type="Google" id="ProtNLM"/>
    </source>
</evidence>
<dbReference type="PROSITE" id="PS51375">
    <property type="entry name" value="PPR"/>
    <property type="match status" value="1"/>
</dbReference>
<keyword evidence="2" id="KW-0560">Oxidoreductase</keyword>
<dbReference type="NCBIfam" id="TIGR00756">
    <property type="entry name" value="PPR"/>
    <property type="match status" value="1"/>
</dbReference>
<keyword evidence="7" id="KW-1185">Reference proteome</keyword>
<feature type="domain" description="Ferric reductase NAD binding" evidence="4">
    <location>
        <begin position="11"/>
        <end position="77"/>
    </location>
</feature>
<evidence type="ECO:0000313" key="6">
    <source>
        <dbReference type="EMBL" id="CAL7951636.1"/>
    </source>
</evidence>
<feature type="domain" description="PROP1-like PPR" evidence="5">
    <location>
        <begin position="134"/>
        <end position="271"/>
    </location>
</feature>
<dbReference type="Pfam" id="PF17177">
    <property type="entry name" value="PPR_long"/>
    <property type="match status" value="1"/>
</dbReference>
<evidence type="ECO:0000259" key="5">
    <source>
        <dbReference type="Pfam" id="PF17177"/>
    </source>
</evidence>
<dbReference type="InterPro" id="IPR011990">
    <property type="entry name" value="TPR-like_helical_dom_sf"/>
</dbReference>
<dbReference type="InterPro" id="IPR033490">
    <property type="entry name" value="LRP130"/>
</dbReference>
<dbReference type="PANTHER" id="PTHR46669:SF1">
    <property type="entry name" value="LEUCINE-RICH PPR MOTIF-CONTAINING PROTEIN, MITOCHONDRIAL"/>
    <property type="match status" value="1"/>
</dbReference>
<dbReference type="Proteomes" id="UP001642520">
    <property type="component" value="Unassembled WGS sequence"/>
</dbReference>
<sequence>MLRIKVGRTYIFRHCLKAAVRNENKKDINFVTICRNNSFTVSIRNIMSMIEEEDNNTQNIKNATFFTSNKIMKNNNWITKKKIEDFINNIDSINCIDIKHALLLLHLCSNLTDCLPLDKVKLGESLWTVLIICNFKINTAHYNALLKLYVENGYGFSPLELLKNMQKNKISANSTTYKMCINYYCTKGNTFMAYRLLNEMEKLGFHISESIFNSILLAYSLSGQTRNMAKILAKMKEQKLQLTSETYTTIMCAYAKTNDINQIREILETCNLRNVHFTNKHILNVIYALAANNHKTQIETIYQYLKKKNQILYNEIQVILKLLSINQIHIAINALLYMSLSNDHPQYEDIFKLILEHMINNGSLFCDIVYVCTFFKCEETLKKFSLISLYHSLTKNQYLSLSLLKLCKCHCVIKPHYFWPLLISHRDRYNLQGILDILETMINDFNVLPCVDTIADYVLPIIYGDMPYVRNLLMKYKINETIIDNAYVLLYLRREKLKEAVSYIRYFRGKYFYKILAHDLRQASVFSNNVRGFIYISCNLLEGMDLCSSLKENKESFVPIDRQLHEMMIEFPYYKSWLIKVICEIEKQNIKLKSETIETIHEYLNGYKTDRV</sequence>
<evidence type="ECO:0000259" key="4">
    <source>
        <dbReference type="Pfam" id="PF08030"/>
    </source>
</evidence>
<evidence type="ECO:0000256" key="2">
    <source>
        <dbReference type="ARBA" id="ARBA00023002"/>
    </source>
</evidence>
<dbReference type="InterPro" id="IPR013121">
    <property type="entry name" value="Fe_red_NAD-bd_6"/>
</dbReference>
<name>A0ABP1PGE3_XYLVO</name>
<dbReference type="PANTHER" id="PTHR46669">
    <property type="entry name" value="LEUCINE-RICH PPR MOTIF-CONTAINING PROTEIN, MITOCHONDRIAL"/>
    <property type="match status" value="1"/>
</dbReference>
<reference evidence="6 7" key="1">
    <citation type="submission" date="2024-08" db="EMBL/GenBank/DDBJ databases">
        <authorList>
            <person name="Will J Nash"/>
            <person name="Angela Man"/>
            <person name="Seanna McTaggart"/>
            <person name="Kendall Baker"/>
            <person name="Tom Barker"/>
            <person name="Leah Catchpole"/>
            <person name="Alex Durrant"/>
            <person name="Karim Gharbi"/>
            <person name="Naomi Irish"/>
            <person name="Gemy Kaithakottil"/>
            <person name="Debby Ku"/>
            <person name="Aaliyah Providence"/>
            <person name="Felix Shaw"/>
            <person name="David Swarbreck"/>
            <person name="Chris Watkins"/>
            <person name="Ann M. McCartney"/>
            <person name="Giulio Formenti"/>
            <person name="Alice Mouton"/>
            <person name="Noel Vella"/>
            <person name="Bjorn M von Reumont"/>
            <person name="Adriana Vella"/>
            <person name="Wilfried Haerty"/>
        </authorList>
    </citation>
    <scope>NUCLEOTIDE SEQUENCE [LARGE SCALE GENOMIC DNA]</scope>
</reference>
<feature type="repeat" description="PPR" evidence="3">
    <location>
        <begin position="173"/>
        <end position="207"/>
    </location>
</feature>
<accession>A0ABP1PGE3</accession>
<evidence type="ECO:0000256" key="1">
    <source>
        <dbReference type="ARBA" id="ARBA00022737"/>
    </source>
</evidence>
<evidence type="ECO:0000313" key="7">
    <source>
        <dbReference type="Proteomes" id="UP001642520"/>
    </source>
</evidence>
<dbReference type="InterPro" id="IPR002885">
    <property type="entry name" value="PPR_rpt"/>
</dbReference>
<gene>
    <name evidence="6" type="ORF">XYLVIOL_LOCUS10626</name>
</gene>
<evidence type="ECO:0000256" key="3">
    <source>
        <dbReference type="PROSITE-ProRule" id="PRU00708"/>
    </source>
</evidence>
<dbReference type="Pfam" id="PF08030">
    <property type="entry name" value="NAD_binding_6"/>
    <property type="match status" value="1"/>
</dbReference>
<dbReference type="InterPro" id="IPR033443">
    <property type="entry name" value="PROP1-like_PPR_dom"/>
</dbReference>
<protein>
    <recommendedName>
        <fullName evidence="8">Pentatricopeptide repeat-containing protein</fullName>
    </recommendedName>
</protein>
<dbReference type="Gene3D" id="1.25.40.10">
    <property type="entry name" value="Tetratricopeptide repeat domain"/>
    <property type="match status" value="1"/>
</dbReference>
<dbReference type="EMBL" id="CAXAJV020001301">
    <property type="protein sequence ID" value="CAL7951636.1"/>
    <property type="molecule type" value="Genomic_DNA"/>
</dbReference>
<organism evidence="6 7">
    <name type="scientific">Xylocopa violacea</name>
    <name type="common">Violet carpenter bee</name>
    <name type="synonym">Apis violacea</name>
    <dbReference type="NCBI Taxonomy" id="135666"/>
    <lineage>
        <taxon>Eukaryota</taxon>
        <taxon>Metazoa</taxon>
        <taxon>Ecdysozoa</taxon>
        <taxon>Arthropoda</taxon>
        <taxon>Hexapoda</taxon>
        <taxon>Insecta</taxon>
        <taxon>Pterygota</taxon>
        <taxon>Neoptera</taxon>
        <taxon>Endopterygota</taxon>
        <taxon>Hymenoptera</taxon>
        <taxon>Apocrita</taxon>
        <taxon>Aculeata</taxon>
        <taxon>Apoidea</taxon>
        <taxon>Anthophila</taxon>
        <taxon>Apidae</taxon>
        <taxon>Xylocopa</taxon>
        <taxon>Xylocopa</taxon>
    </lineage>
</organism>
<keyword evidence="1" id="KW-0677">Repeat</keyword>
<proteinExistence type="predicted"/>
<comment type="caution">
    <text evidence="6">The sequence shown here is derived from an EMBL/GenBank/DDBJ whole genome shotgun (WGS) entry which is preliminary data.</text>
</comment>